<dbReference type="SUPFAM" id="SSF88659">
    <property type="entry name" value="Sigma3 and sigma4 domains of RNA polymerase sigma factors"/>
    <property type="match status" value="1"/>
</dbReference>
<dbReference type="Gene3D" id="1.10.10.10">
    <property type="entry name" value="Winged helix-like DNA-binding domain superfamily/Winged helix DNA-binding domain"/>
    <property type="match status" value="1"/>
</dbReference>
<dbReference type="GO" id="GO:0016987">
    <property type="term" value="F:sigma factor activity"/>
    <property type="evidence" value="ECO:0007669"/>
    <property type="project" value="UniProtKB-KW"/>
</dbReference>
<sequence length="167" mass="20115">MSTLEFSNLITSHKSFLHQLAMKLTKDIDDAKDLIQETFFKAIKNKDKYEEGTNIKGWLYTIMKNTFINQYRKKKFQNTFIDTTDNKFFISQGTGDKEVYSDKNLDMEYLMKRIEEIDKVYLETFMMYYNGYKYEEIAEIMNIPLGTVKSRIFLARKKMMERLKDYR</sequence>
<comment type="similarity">
    <text evidence="1">Belongs to the sigma-70 factor family. ECF subfamily.</text>
</comment>
<dbReference type="EMBL" id="QPJS01000001">
    <property type="protein sequence ID" value="RCX05257.1"/>
    <property type="molecule type" value="Genomic_DNA"/>
</dbReference>
<keyword evidence="4" id="KW-0804">Transcription</keyword>
<evidence type="ECO:0000256" key="3">
    <source>
        <dbReference type="ARBA" id="ARBA00023082"/>
    </source>
</evidence>
<feature type="domain" description="RNA polymerase sigma-70 region 2" evidence="5">
    <location>
        <begin position="9"/>
        <end position="75"/>
    </location>
</feature>
<dbReference type="InterPro" id="IPR013325">
    <property type="entry name" value="RNA_pol_sigma_r2"/>
</dbReference>
<dbReference type="Gene3D" id="1.10.1740.10">
    <property type="match status" value="1"/>
</dbReference>
<dbReference type="PANTHER" id="PTHR43133">
    <property type="entry name" value="RNA POLYMERASE ECF-TYPE SIGMA FACTO"/>
    <property type="match status" value="1"/>
</dbReference>
<evidence type="ECO:0000256" key="2">
    <source>
        <dbReference type="ARBA" id="ARBA00023015"/>
    </source>
</evidence>
<dbReference type="GO" id="GO:0006352">
    <property type="term" value="P:DNA-templated transcription initiation"/>
    <property type="evidence" value="ECO:0007669"/>
    <property type="project" value="InterPro"/>
</dbReference>
<evidence type="ECO:0000313" key="8">
    <source>
        <dbReference type="Proteomes" id="UP000253517"/>
    </source>
</evidence>
<dbReference type="NCBIfam" id="TIGR02937">
    <property type="entry name" value="sigma70-ECF"/>
    <property type="match status" value="1"/>
</dbReference>
<dbReference type="GO" id="GO:0003677">
    <property type="term" value="F:DNA binding"/>
    <property type="evidence" value="ECO:0007669"/>
    <property type="project" value="InterPro"/>
</dbReference>
<name>A0A369AB02_9FLAO</name>
<evidence type="ECO:0000256" key="1">
    <source>
        <dbReference type="ARBA" id="ARBA00010641"/>
    </source>
</evidence>
<accession>A0A369AB02</accession>
<dbReference type="InterPro" id="IPR007627">
    <property type="entry name" value="RNA_pol_sigma70_r2"/>
</dbReference>
<dbReference type="RefSeq" id="WP_037355786.1">
    <property type="nucleotide sequence ID" value="NZ_BHZF01000001.1"/>
</dbReference>
<comment type="caution">
    <text evidence="7">The sequence shown here is derived from an EMBL/GenBank/DDBJ whole genome shotgun (WGS) entry which is preliminary data.</text>
</comment>
<proteinExistence type="inferred from homology"/>
<dbReference type="InterPro" id="IPR013249">
    <property type="entry name" value="RNA_pol_sigma70_r4_t2"/>
</dbReference>
<evidence type="ECO:0000259" key="6">
    <source>
        <dbReference type="Pfam" id="PF08281"/>
    </source>
</evidence>
<dbReference type="Pfam" id="PF08281">
    <property type="entry name" value="Sigma70_r4_2"/>
    <property type="match status" value="1"/>
</dbReference>
<evidence type="ECO:0000259" key="5">
    <source>
        <dbReference type="Pfam" id="PF04542"/>
    </source>
</evidence>
<reference evidence="7 8" key="1">
    <citation type="submission" date="2018-07" db="EMBL/GenBank/DDBJ databases">
        <title>Genomic Encyclopedia of Type Strains, Phase IV (KMG-IV): sequencing the most valuable type-strain genomes for metagenomic binning, comparative biology and taxonomic classification.</title>
        <authorList>
            <person name="Goeker M."/>
        </authorList>
    </citation>
    <scope>NUCLEOTIDE SEQUENCE [LARGE SCALE GENOMIC DNA]</scope>
    <source>
        <strain evidence="7 8">DSM 21410</strain>
    </source>
</reference>
<dbReference type="PANTHER" id="PTHR43133:SF25">
    <property type="entry name" value="RNA POLYMERASE SIGMA FACTOR RFAY-RELATED"/>
    <property type="match status" value="1"/>
</dbReference>
<dbReference type="InterPro" id="IPR013324">
    <property type="entry name" value="RNA_pol_sigma_r3/r4-like"/>
</dbReference>
<dbReference type="Pfam" id="PF04542">
    <property type="entry name" value="Sigma70_r2"/>
    <property type="match status" value="1"/>
</dbReference>
<dbReference type="Proteomes" id="UP000253517">
    <property type="component" value="Unassembled WGS sequence"/>
</dbReference>
<keyword evidence="8" id="KW-1185">Reference proteome</keyword>
<dbReference type="InterPro" id="IPR039425">
    <property type="entry name" value="RNA_pol_sigma-70-like"/>
</dbReference>
<protein>
    <submittedName>
        <fullName evidence="7">RNA polymerase sigma-70 factor (ECF subfamily)</fullName>
    </submittedName>
</protein>
<dbReference type="CDD" id="cd06171">
    <property type="entry name" value="Sigma70_r4"/>
    <property type="match status" value="1"/>
</dbReference>
<evidence type="ECO:0000256" key="4">
    <source>
        <dbReference type="ARBA" id="ARBA00023163"/>
    </source>
</evidence>
<keyword evidence="3" id="KW-0731">Sigma factor</keyword>
<organism evidence="7 8">
    <name type="scientific">Schleiferia thermophila</name>
    <dbReference type="NCBI Taxonomy" id="884107"/>
    <lineage>
        <taxon>Bacteria</taxon>
        <taxon>Pseudomonadati</taxon>
        <taxon>Bacteroidota</taxon>
        <taxon>Flavobacteriia</taxon>
        <taxon>Flavobacteriales</taxon>
        <taxon>Schleiferiaceae</taxon>
        <taxon>Schleiferia</taxon>
    </lineage>
</organism>
<evidence type="ECO:0000313" key="7">
    <source>
        <dbReference type="EMBL" id="RCX05257.1"/>
    </source>
</evidence>
<dbReference type="SUPFAM" id="SSF88946">
    <property type="entry name" value="Sigma2 domain of RNA polymerase sigma factors"/>
    <property type="match status" value="1"/>
</dbReference>
<feature type="domain" description="RNA polymerase sigma factor 70 region 4 type 2" evidence="6">
    <location>
        <begin position="108"/>
        <end position="159"/>
    </location>
</feature>
<dbReference type="InterPro" id="IPR014284">
    <property type="entry name" value="RNA_pol_sigma-70_dom"/>
</dbReference>
<gene>
    <name evidence="7" type="ORF">DES35_101542</name>
</gene>
<dbReference type="InterPro" id="IPR036388">
    <property type="entry name" value="WH-like_DNA-bd_sf"/>
</dbReference>
<keyword evidence="2" id="KW-0805">Transcription regulation</keyword>
<dbReference type="AlphaFoldDB" id="A0A369AB02"/>